<dbReference type="InterPro" id="IPR011011">
    <property type="entry name" value="Znf_FYVE_PHD"/>
</dbReference>
<keyword evidence="1" id="KW-0479">Metal-binding</keyword>
<dbReference type="SUPFAM" id="SSF52113">
    <property type="entry name" value="BRCT domain"/>
    <property type="match status" value="2"/>
</dbReference>
<dbReference type="SMART" id="SM00249">
    <property type="entry name" value="PHD"/>
    <property type="match status" value="1"/>
</dbReference>
<dbReference type="InterPro" id="IPR001357">
    <property type="entry name" value="BRCT_dom"/>
</dbReference>
<feature type="region of interest" description="Disordered" evidence="5">
    <location>
        <begin position="298"/>
        <end position="352"/>
    </location>
</feature>
<evidence type="ECO:0000256" key="4">
    <source>
        <dbReference type="PROSITE-ProRule" id="PRU00146"/>
    </source>
</evidence>
<protein>
    <recommendedName>
        <fullName evidence="10">BRCT domain-containing protein</fullName>
    </recommendedName>
</protein>
<evidence type="ECO:0000256" key="5">
    <source>
        <dbReference type="SAM" id="MobiDB-lite"/>
    </source>
</evidence>
<dbReference type="InterPro" id="IPR013083">
    <property type="entry name" value="Znf_RING/FYVE/PHD"/>
</dbReference>
<feature type="region of interest" description="Disordered" evidence="5">
    <location>
        <begin position="1081"/>
        <end position="1101"/>
    </location>
</feature>
<dbReference type="PROSITE" id="PS50172">
    <property type="entry name" value="BRCT"/>
    <property type="match status" value="2"/>
</dbReference>
<sequence>MASPSGGDDGRLFEGVRFVLVGFDDATGSQVRVSSRISLRRYRSDMVGRGGVDAERLSNGCTHVVVWGLLYDDPECVLARTHGKKVVNELWVDDSLDRGVLADTDRKMVSLMGAQFSKPLVGNVVTHLICYKFEGDKYELARKVNIKLANHRWLEDCLKEWKIVPIDDYSKSTWELELMEAHAKDSEDDAEDTGQKSFNSMPRIMCTPNLRKGAETFVNPDVKAPMQSPPIIPNENKEVVVERHLNTPGHIGEAEDADINMHDSTIQGDPDSAKADLSTLMKTPSVLIAKRKNAAVRNMNSSNPIKESEEKNFGARTVDNTSDAIGTPNWSTNKLNSSKVDRGQHQEKDSLSGNLFAAVVRSNEKTNQNSGGDSMSNNINNQSNSKNGSQKSSTPKRRSDHHTVSYQKTEKSTLRTDSDNSLLEMGQQKVVEHADIQGMKSNETNRNVDAAFAQRGKNFNSPDSLKLRKEDLVSETSPSHCPFVNRLSDASETVNVSSSMGTNPAEDIAVDLEKQQSSLSTSRRSRSMKTLHKHAVPVDLGKLAEYSSCGNKNVKSLSKSRTLPKAMKKNKFTTSSSATVQDEKKSSDFSFDNVDGNNAEASASPVNQDLLHLKHETGNAHQDQAHDISEHGSRISQVVSCSGIADTTITAPVGSDNEVGAVTTMVSSDNAKEGAKRFQDASSNVQGETSHSKKVEIPTESIAGAKRPRNACMEIDGLVINTRKKPVSEPWPAEVIPCKYDDTASKNGCRTASAAEVKADSPKKVSLPRVRNTVTRKTRNALTKMDDAQVAPKESNETLVDKTETMAAGSLFEDLFPEDHVEDNQKMRSSNASATNCGTLSPKNVSTPKVRNAIAKRKMKDVERKIENKCGKVGSAIASVAKVVSLKRIKEMPHNFNKVTAEKNSEKDNKDGTRDVSGLFCQDSAAVDKPVVHNPKLRSSKCNKVLATDHEKENRQRCSDLNSKPNTRTGSLCSISDAKSITKVPAQDTVNRAVQAGDGTILATSPPYTRFLESGVDFAVVSASIPSADAWVQEFIRHGIPCVSADYLVEYVCKPGHPLDSHILFETNDLANKSLEKLMKNQQEVATDEEEQSEDDDDEDLNCSVCGRKDRGDVMLICGDEDGTDGCGIGMHIYCCDPPLDAVPEDDWLCPKCQVPKTKTKPTRSTARKLRPSKEM</sequence>
<feature type="compositionally biased region" description="Polar residues" evidence="5">
    <location>
        <begin position="365"/>
        <end position="375"/>
    </location>
</feature>
<feature type="domain" description="PHD-type" evidence="6">
    <location>
        <begin position="1100"/>
        <end position="1156"/>
    </location>
</feature>
<dbReference type="GO" id="GO:0008270">
    <property type="term" value="F:zinc ion binding"/>
    <property type="evidence" value="ECO:0007669"/>
    <property type="project" value="UniProtKB-KW"/>
</dbReference>
<dbReference type="InterPro" id="IPR001965">
    <property type="entry name" value="Znf_PHD"/>
</dbReference>
<feature type="compositionally biased region" description="Basic and acidic residues" evidence="5">
    <location>
        <begin position="339"/>
        <end position="350"/>
    </location>
</feature>
<dbReference type="SUPFAM" id="SSF57903">
    <property type="entry name" value="FYVE/PHD zinc finger"/>
    <property type="match status" value="1"/>
</dbReference>
<accession>A0AAV5F8D2</accession>
<dbReference type="Gene3D" id="3.40.50.10190">
    <property type="entry name" value="BRCT domain"/>
    <property type="match status" value="3"/>
</dbReference>
<dbReference type="SMART" id="SM00292">
    <property type="entry name" value="BRCT"/>
    <property type="match status" value="3"/>
</dbReference>
<dbReference type="Proteomes" id="UP001054889">
    <property type="component" value="Unassembled WGS sequence"/>
</dbReference>
<evidence type="ECO:0000256" key="2">
    <source>
        <dbReference type="ARBA" id="ARBA00022771"/>
    </source>
</evidence>
<proteinExistence type="predicted"/>
<dbReference type="Gene3D" id="3.30.40.10">
    <property type="entry name" value="Zinc/RING finger domain, C3HC4 (zinc finger)"/>
    <property type="match status" value="1"/>
</dbReference>
<evidence type="ECO:0000256" key="3">
    <source>
        <dbReference type="ARBA" id="ARBA00022833"/>
    </source>
</evidence>
<evidence type="ECO:0000259" key="7">
    <source>
        <dbReference type="PROSITE" id="PS50172"/>
    </source>
</evidence>
<dbReference type="InterPro" id="IPR019787">
    <property type="entry name" value="Znf_PHD-finger"/>
</dbReference>
<feature type="compositionally biased region" description="Basic and acidic residues" evidence="5">
    <location>
        <begin position="408"/>
        <end position="418"/>
    </location>
</feature>
<dbReference type="Pfam" id="PF00628">
    <property type="entry name" value="PHD"/>
    <property type="match status" value="1"/>
</dbReference>
<dbReference type="Pfam" id="PF12738">
    <property type="entry name" value="PTCB-BRCT"/>
    <property type="match status" value="1"/>
</dbReference>
<evidence type="ECO:0000313" key="8">
    <source>
        <dbReference type="EMBL" id="GJN31236.1"/>
    </source>
</evidence>
<dbReference type="AlphaFoldDB" id="A0AAV5F8D2"/>
<reference evidence="8" key="1">
    <citation type="journal article" date="2018" name="DNA Res.">
        <title>Multiple hybrid de novo genome assembly of finger millet, an orphan allotetraploid crop.</title>
        <authorList>
            <person name="Hatakeyama M."/>
            <person name="Aluri S."/>
            <person name="Balachadran M.T."/>
            <person name="Sivarajan S.R."/>
            <person name="Patrignani A."/>
            <person name="Gruter S."/>
            <person name="Poveda L."/>
            <person name="Shimizu-Inatsugi R."/>
            <person name="Baeten J."/>
            <person name="Francoijs K.J."/>
            <person name="Nataraja K.N."/>
            <person name="Reddy Y.A.N."/>
            <person name="Phadnis S."/>
            <person name="Ravikumar R.L."/>
            <person name="Schlapbach R."/>
            <person name="Sreeman S.M."/>
            <person name="Shimizu K.K."/>
        </authorList>
    </citation>
    <scope>NUCLEOTIDE SEQUENCE</scope>
</reference>
<reference evidence="8" key="2">
    <citation type="submission" date="2021-12" db="EMBL/GenBank/DDBJ databases">
        <title>Resequencing data analysis of finger millet.</title>
        <authorList>
            <person name="Hatakeyama M."/>
            <person name="Aluri S."/>
            <person name="Balachadran M.T."/>
            <person name="Sivarajan S.R."/>
            <person name="Poveda L."/>
            <person name="Shimizu-Inatsugi R."/>
            <person name="Schlapbach R."/>
            <person name="Sreeman S.M."/>
            <person name="Shimizu K.K."/>
        </authorList>
    </citation>
    <scope>NUCLEOTIDE SEQUENCE</scope>
</reference>
<keyword evidence="2 4" id="KW-0863">Zinc-finger</keyword>
<dbReference type="EMBL" id="BQKI01000082">
    <property type="protein sequence ID" value="GJN31236.1"/>
    <property type="molecule type" value="Genomic_DNA"/>
</dbReference>
<evidence type="ECO:0000259" key="6">
    <source>
        <dbReference type="PROSITE" id="PS50016"/>
    </source>
</evidence>
<feature type="region of interest" description="Disordered" evidence="5">
    <location>
        <begin position="184"/>
        <end position="203"/>
    </location>
</feature>
<feature type="compositionally biased region" description="Basic residues" evidence="5">
    <location>
        <begin position="1158"/>
        <end position="1176"/>
    </location>
</feature>
<keyword evidence="9" id="KW-1185">Reference proteome</keyword>
<feature type="compositionally biased region" description="Polar residues" evidence="5">
    <location>
        <begin position="318"/>
        <end position="338"/>
    </location>
</feature>
<dbReference type="InterPro" id="IPR036420">
    <property type="entry name" value="BRCT_dom_sf"/>
</dbReference>
<comment type="caution">
    <text evidence="8">The sequence shown here is derived from an EMBL/GenBank/DDBJ whole genome shotgun (WGS) entry which is preliminary data.</text>
</comment>
<feature type="region of interest" description="Disordered" evidence="5">
    <location>
        <begin position="365"/>
        <end position="421"/>
    </location>
</feature>
<evidence type="ECO:0000313" key="9">
    <source>
        <dbReference type="Proteomes" id="UP001054889"/>
    </source>
</evidence>
<gene>
    <name evidence="8" type="primary">gb19606</name>
    <name evidence="8" type="ORF">PR202_gb19606</name>
</gene>
<feature type="domain" description="BRCT" evidence="7">
    <location>
        <begin position="106"/>
        <end position="171"/>
    </location>
</feature>
<dbReference type="PROSITE" id="PS50016">
    <property type="entry name" value="ZF_PHD_2"/>
    <property type="match status" value="1"/>
</dbReference>
<dbReference type="InterPro" id="IPR044254">
    <property type="entry name" value="At4g02110-like"/>
</dbReference>
<feature type="domain" description="BRCT" evidence="7">
    <location>
        <begin position="8"/>
        <end position="109"/>
    </location>
</feature>
<dbReference type="PANTHER" id="PTHR47181:SF2">
    <property type="entry name" value="BRCA1 C TERMINUS DOMAIN CONTAINING PROTEIN, EXPRESSED"/>
    <property type="match status" value="1"/>
</dbReference>
<feature type="compositionally biased region" description="Polar residues" evidence="5">
    <location>
        <begin position="552"/>
        <end position="561"/>
    </location>
</feature>
<organism evidence="8 9">
    <name type="scientific">Eleusine coracana subsp. coracana</name>
    <dbReference type="NCBI Taxonomy" id="191504"/>
    <lineage>
        <taxon>Eukaryota</taxon>
        <taxon>Viridiplantae</taxon>
        <taxon>Streptophyta</taxon>
        <taxon>Embryophyta</taxon>
        <taxon>Tracheophyta</taxon>
        <taxon>Spermatophyta</taxon>
        <taxon>Magnoliopsida</taxon>
        <taxon>Liliopsida</taxon>
        <taxon>Poales</taxon>
        <taxon>Poaceae</taxon>
        <taxon>PACMAD clade</taxon>
        <taxon>Chloridoideae</taxon>
        <taxon>Cynodonteae</taxon>
        <taxon>Eleusininae</taxon>
        <taxon>Eleusine</taxon>
    </lineage>
</organism>
<feature type="region of interest" description="Disordered" evidence="5">
    <location>
        <begin position="552"/>
        <end position="602"/>
    </location>
</feature>
<evidence type="ECO:0008006" key="10">
    <source>
        <dbReference type="Google" id="ProtNLM"/>
    </source>
</evidence>
<feature type="region of interest" description="Disordered" evidence="5">
    <location>
        <begin position="1157"/>
        <end position="1176"/>
    </location>
</feature>
<keyword evidence="3" id="KW-0862">Zinc</keyword>
<name>A0AAV5F8D2_ELECO</name>
<feature type="compositionally biased region" description="Acidic residues" evidence="5">
    <location>
        <begin position="1086"/>
        <end position="1101"/>
    </location>
</feature>
<evidence type="ECO:0000256" key="1">
    <source>
        <dbReference type="ARBA" id="ARBA00022723"/>
    </source>
</evidence>
<feature type="compositionally biased region" description="Low complexity" evidence="5">
    <location>
        <begin position="376"/>
        <end position="393"/>
    </location>
</feature>
<dbReference type="PANTHER" id="PTHR47181">
    <property type="entry name" value="BRCA1 C TERMINUS DOMAIN CONTAINING PROTEIN, EXPRESSED"/>
    <property type="match status" value="1"/>
</dbReference>